<organism evidence="2 3">
    <name type="scientific">Ephemerocybe angulata</name>
    <dbReference type="NCBI Taxonomy" id="980116"/>
    <lineage>
        <taxon>Eukaryota</taxon>
        <taxon>Fungi</taxon>
        <taxon>Dikarya</taxon>
        <taxon>Basidiomycota</taxon>
        <taxon>Agaricomycotina</taxon>
        <taxon>Agaricomycetes</taxon>
        <taxon>Agaricomycetidae</taxon>
        <taxon>Agaricales</taxon>
        <taxon>Agaricineae</taxon>
        <taxon>Psathyrellaceae</taxon>
        <taxon>Ephemerocybe</taxon>
    </lineage>
</organism>
<evidence type="ECO:0000256" key="1">
    <source>
        <dbReference type="SAM" id="MobiDB-lite"/>
    </source>
</evidence>
<dbReference type="AlphaFoldDB" id="A0A8H6IFB6"/>
<dbReference type="OrthoDB" id="3211671at2759"/>
<feature type="region of interest" description="Disordered" evidence="1">
    <location>
        <begin position="333"/>
        <end position="446"/>
    </location>
</feature>
<feature type="compositionally biased region" description="Low complexity" evidence="1">
    <location>
        <begin position="358"/>
        <end position="368"/>
    </location>
</feature>
<feature type="compositionally biased region" description="Low complexity" evidence="1">
    <location>
        <begin position="406"/>
        <end position="415"/>
    </location>
</feature>
<feature type="compositionally biased region" description="Polar residues" evidence="1">
    <location>
        <begin position="421"/>
        <end position="433"/>
    </location>
</feature>
<dbReference type="EMBL" id="JACGCI010000004">
    <property type="protein sequence ID" value="KAF6764486.1"/>
    <property type="molecule type" value="Genomic_DNA"/>
</dbReference>
<name>A0A8H6IFB6_9AGAR</name>
<gene>
    <name evidence="2" type="ORF">DFP72DRAFT_1130369</name>
</gene>
<feature type="compositionally biased region" description="Basic and acidic residues" evidence="1">
    <location>
        <begin position="436"/>
        <end position="446"/>
    </location>
</feature>
<reference evidence="2 3" key="1">
    <citation type="submission" date="2020-07" db="EMBL/GenBank/DDBJ databases">
        <title>Comparative genomics of pyrophilous fungi reveals a link between fire events and developmental genes.</title>
        <authorList>
            <consortium name="DOE Joint Genome Institute"/>
            <person name="Steindorff A.S."/>
            <person name="Carver A."/>
            <person name="Calhoun S."/>
            <person name="Stillman K."/>
            <person name="Liu H."/>
            <person name="Lipzen A."/>
            <person name="Pangilinan J."/>
            <person name="Labutti K."/>
            <person name="Bruns T.D."/>
            <person name="Grigoriev I.V."/>
        </authorList>
    </citation>
    <scope>NUCLEOTIDE SEQUENCE [LARGE SCALE GENOMIC DNA]</scope>
    <source>
        <strain evidence="2 3">CBS 144469</strain>
    </source>
</reference>
<comment type="caution">
    <text evidence="2">The sequence shown here is derived from an EMBL/GenBank/DDBJ whole genome shotgun (WGS) entry which is preliminary data.</text>
</comment>
<sequence length="446" mass="50222">MHYRNDDQLFPGRVDNQIWEYPEESPGDEFPVERILSHQGAKTDARFELLWKDGEKSWMPYHKIAHLGVLTEYLEAMGASDITRLSDGNGKMQNIDEQVELGEISARFSKIPGDEIILDLGMISLREDNSSRPMDNPYSWYQPYSAPVPPYQHTAVYGAQQQPEYSPIHSPFLDNLLYLGNNRLVLIHVGPDGKPERTTYTGQQIAPYFDTADQLYHRMTNKLPLNTVEAFGGHNAFAIAFNSKTTRFCMPTQAPDGNWRMPERTVTRAEIDIDFLYGKPQRRNDRIFDLLGFTHEGQVNERGIQGYMSEQRKMARTNASLLQSMSRMVDSVVRTRGKPRPKKKKHHRGSGFGGGPSGNNPYAAAAAAQHRVRYGNRTRVFNNPGENSNFANPFAPKVDNPAVNDATANLANLNLGDNPVPENSVQPPQTENVNPEAEKGKSMETD</sequence>
<feature type="compositionally biased region" description="Basic residues" evidence="1">
    <location>
        <begin position="335"/>
        <end position="349"/>
    </location>
</feature>
<dbReference type="Proteomes" id="UP000521943">
    <property type="component" value="Unassembled WGS sequence"/>
</dbReference>
<evidence type="ECO:0000313" key="2">
    <source>
        <dbReference type="EMBL" id="KAF6764486.1"/>
    </source>
</evidence>
<protein>
    <submittedName>
        <fullName evidence="2">Uncharacterized protein</fullName>
    </submittedName>
</protein>
<keyword evidence="3" id="KW-1185">Reference proteome</keyword>
<proteinExistence type="predicted"/>
<evidence type="ECO:0000313" key="3">
    <source>
        <dbReference type="Proteomes" id="UP000521943"/>
    </source>
</evidence>
<accession>A0A8H6IFB6</accession>
<feature type="compositionally biased region" description="Polar residues" evidence="1">
    <location>
        <begin position="379"/>
        <end position="391"/>
    </location>
</feature>